<sequence length="473" mass="49422">MNAVDTESGTDTYDVIVIGGGAAGENAADYAIRGSDRTAALVEAELLGGECSYWACIPSETLLRPLDVAETAANLSGLSVPVLDRRALLARRDEWVHDYEDASQVSWATDAGIDTVRGRGRLVGERTVEVTSPDGDVRRLVARLAVVLATGSVPVVPDTLAAARPWTTRDATGVVQVPERLAIIGGGPVACEAARWMTALGSSVTMVVRGDRLLSRLEDFAGDEVADGLRSEGVTLRLGTSVTSAERPEVHPDPGIGRPHGGPVTLVLDDGSELEVDEVLLATGRRAATDGLGLEAVGLRPDDLAGRTHGGPLPAWLSTVGDINGEALLTHWGKHQGRRVGGRIAALAEGRPVPAEPPAPVPAVVFSSPQVASVGLTSQQAEQQDRRVRLLDVDYTSAAGASLLRDDAAGHVRLVVDEDSEVVLGATFVGPDVAEQLHAATIAVAAGLDLATLRLAVPSYPTASEVWLRLLED</sequence>
<keyword evidence="3 5" id="KW-0274">FAD</keyword>
<evidence type="ECO:0000313" key="11">
    <source>
        <dbReference type="Proteomes" id="UP000199086"/>
    </source>
</evidence>
<dbReference type="PANTHER" id="PTHR22912:SF151">
    <property type="entry name" value="DIHYDROLIPOYL DEHYDROGENASE, MITOCHONDRIAL"/>
    <property type="match status" value="1"/>
</dbReference>
<dbReference type="GO" id="GO:0006103">
    <property type="term" value="P:2-oxoglutarate metabolic process"/>
    <property type="evidence" value="ECO:0007669"/>
    <property type="project" value="TreeGrafter"/>
</dbReference>
<feature type="binding site" evidence="5">
    <location>
        <position position="120"/>
    </location>
    <ligand>
        <name>FAD</name>
        <dbReference type="ChEBI" id="CHEBI:57692"/>
    </ligand>
</feature>
<feature type="region of interest" description="Disordered" evidence="7">
    <location>
        <begin position="244"/>
        <end position="263"/>
    </location>
</feature>
<evidence type="ECO:0000256" key="5">
    <source>
        <dbReference type="PIRSR" id="PIRSR000350-3"/>
    </source>
</evidence>
<feature type="domain" description="FAD/NAD(P)-binding" evidence="9">
    <location>
        <begin position="13"/>
        <end position="300"/>
    </location>
</feature>
<dbReference type="PANTHER" id="PTHR22912">
    <property type="entry name" value="DISULFIDE OXIDOREDUCTASE"/>
    <property type="match status" value="1"/>
</dbReference>
<evidence type="ECO:0000313" key="10">
    <source>
        <dbReference type="EMBL" id="SDB81247.1"/>
    </source>
</evidence>
<feature type="binding site" evidence="5">
    <location>
        <begin position="150"/>
        <end position="152"/>
    </location>
    <ligand>
        <name>FAD</name>
        <dbReference type="ChEBI" id="CHEBI:57692"/>
    </ligand>
</feature>
<dbReference type="InterPro" id="IPR016156">
    <property type="entry name" value="FAD/NAD-linked_Rdtase_dimer_sf"/>
</dbReference>
<dbReference type="Pfam" id="PF02852">
    <property type="entry name" value="Pyr_redox_dim"/>
    <property type="match status" value="1"/>
</dbReference>
<dbReference type="SUPFAM" id="SSF55424">
    <property type="entry name" value="FAD/NAD-linked reductases, dimerisation (C-terminal) domain"/>
    <property type="match status" value="1"/>
</dbReference>
<dbReference type="Gene3D" id="3.30.390.30">
    <property type="match status" value="1"/>
</dbReference>
<reference evidence="10 11" key="1">
    <citation type="submission" date="2016-06" db="EMBL/GenBank/DDBJ databases">
        <authorList>
            <person name="Olsen C.W."/>
            <person name="Carey S."/>
            <person name="Hinshaw L."/>
            <person name="Karasin A.I."/>
        </authorList>
    </citation>
    <scope>NUCLEOTIDE SEQUENCE [LARGE SCALE GENOMIC DNA]</scope>
    <source>
        <strain evidence="10 11">LZ-22</strain>
    </source>
</reference>
<accession>A0A1G6GGX9</accession>
<dbReference type="STRING" id="1577474.GA0111570_103243"/>
<keyword evidence="5" id="KW-0547">Nucleotide-binding</keyword>
<dbReference type="InterPro" id="IPR001100">
    <property type="entry name" value="Pyr_nuc-diS_OxRdtase"/>
</dbReference>
<evidence type="ECO:0000256" key="3">
    <source>
        <dbReference type="ARBA" id="ARBA00022827"/>
    </source>
</evidence>
<evidence type="ECO:0000256" key="6">
    <source>
        <dbReference type="PIRSR" id="PIRSR000350-4"/>
    </source>
</evidence>
<evidence type="ECO:0000259" key="8">
    <source>
        <dbReference type="Pfam" id="PF02852"/>
    </source>
</evidence>
<dbReference type="PIRSF" id="PIRSF000350">
    <property type="entry name" value="Mercury_reductase_MerA"/>
    <property type="match status" value="1"/>
</dbReference>
<proteinExistence type="inferred from homology"/>
<feature type="binding site" evidence="5">
    <location>
        <position position="322"/>
    </location>
    <ligand>
        <name>FAD</name>
        <dbReference type="ChEBI" id="CHEBI:57692"/>
    </ligand>
</feature>
<dbReference type="PRINTS" id="PR00411">
    <property type="entry name" value="PNDRDTASEI"/>
</dbReference>
<keyword evidence="2" id="KW-0285">Flavoprotein</keyword>
<feature type="disulfide bond" description="Redox-active" evidence="6">
    <location>
        <begin position="51"/>
        <end position="56"/>
    </location>
</feature>
<evidence type="ECO:0000256" key="4">
    <source>
        <dbReference type="ARBA" id="ARBA00023027"/>
    </source>
</evidence>
<dbReference type="OrthoDB" id="4763248at2"/>
<dbReference type="PRINTS" id="PR00368">
    <property type="entry name" value="FADPNR"/>
</dbReference>
<organism evidence="10 11">
    <name type="scientific">Raineyella antarctica</name>
    <dbReference type="NCBI Taxonomy" id="1577474"/>
    <lineage>
        <taxon>Bacteria</taxon>
        <taxon>Bacillati</taxon>
        <taxon>Actinomycetota</taxon>
        <taxon>Actinomycetes</taxon>
        <taxon>Propionibacteriales</taxon>
        <taxon>Propionibacteriaceae</taxon>
        <taxon>Raineyella</taxon>
    </lineage>
</organism>
<dbReference type="GO" id="GO:0004148">
    <property type="term" value="F:dihydrolipoyl dehydrogenase (NADH) activity"/>
    <property type="evidence" value="ECO:0007669"/>
    <property type="project" value="TreeGrafter"/>
</dbReference>
<feature type="domain" description="Pyridine nucleotide-disulphide oxidoreductase dimerisation" evidence="8">
    <location>
        <begin position="361"/>
        <end position="467"/>
    </location>
</feature>
<evidence type="ECO:0000256" key="1">
    <source>
        <dbReference type="ARBA" id="ARBA00007532"/>
    </source>
</evidence>
<dbReference type="EMBL" id="FMYF01000003">
    <property type="protein sequence ID" value="SDB81247.1"/>
    <property type="molecule type" value="Genomic_DNA"/>
</dbReference>
<dbReference type="GO" id="GO:0050660">
    <property type="term" value="F:flavin adenine dinucleotide binding"/>
    <property type="evidence" value="ECO:0007669"/>
    <property type="project" value="TreeGrafter"/>
</dbReference>
<comment type="similarity">
    <text evidence="1">Belongs to the class-I pyridine nucleotide-disulfide oxidoreductase family.</text>
</comment>
<dbReference type="RefSeq" id="WP_092607812.1">
    <property type="nucleotide sequence ID" value="NZ_FMYF01000003.1"/>
</dbReference>
<dbReference type="Gene3D" id="3.50.50.60">
    <property type="entry name" value="FAD/NAD(P)-binding domain"/>
    <property type="match status" value="2"/>
</dbReference>
<keyword evidence="11" id="KW-1185">Reference proteome</keyword>
<keyword evidence="4 5" id="KW-0520">NAD</keyword>
<dbReference type="InterPro" id="IPR004099">
    <property type="entry name" value="Pyr_nucl-diS_OxRdtase_dimer"/>
</dbReference>
<gene>
    <name evidence="10" type="ORF">GA0111570_103243</name>
</gene>
<dbReference type="SUPFAM" id="SSF51905">
    <property type="entry name" value="FAD/NAD(P)-binding domain"/>
    <property type="match status" value="1"/>
</dbReference>
<dbReference type="Pfam" id="PF07992">
    <property type="entry name" value="Pyr_redox_2"/>
    <property type="match status" value="1"/>
</dbReference>
<dbReference type="AlphaFoldDB" id="A0A1G6GGX9"/>
<name>A0A1G6GGX9_9ACTN</name>
<dbReference type="InterPro" id="IPR050151">
    <property type="entry name" value="Class-I_Pyr_Nuc-Dis_Oxidored"/>
</dbReference>
<feature type="binding site" evidence="5">
    <location>
        <position position="284"/>
    </location>
    <ligand>
        <name>NAD(+)</name>
        <dbReference type="ChEBI" id="CHEBI:57540"/>
    </ligand>
</feature>
<dbReference type="InterPro" id="IPR036188">
    <property type="entry name" value="FAD/NAD-bd_sf"/>
</dbReference>
<feature type="binding site" evidence="5">
    <location>
        <begin position="185"/>
        <end position="192"/>
    </location>
    <ligand>
        <name>NAD(+)</name>
        <dbReference type="ChEBI" id="CHEBI:57540"/>
    </ligand>
</feature>
<dbReference type="InterPro" id="IPR023753">
    <property type="entry name" value="FAD/NAD-binding_dom"/>
</dbReference>
<protein>
    <submittedName>
        <fullName evidence="10">Dihydrolipoamide dehydrogenase</fullName>
    </submittedName>
</protein>
<evidence type="ECO:0000256" key="7">
    <source>
        <dbReference type="SAM" id="MobiDB-lite"/>
    </source>
</evidence>
<dbReference type="Proteomes" id="UP000199086">
    <property type="component" value="Unassembled WGS sequence"/>
</dbReference>
<evidence type="ECO:0000256" key="2">
    <source>
        <dbReference type="ARBA" id="ARBA00022630"/>
    </source>
</evidence>
<comment type="cofactor">
    <cofactor evidence="5">
        <name>FAD</name>
        <dbReference type="ChEBI" id="CHEBI:57692"/>
    </cofactor>
    <text evidence="5">Binds 1 FAD per subunit.</text>
</comment>
<evidence type="ECO:0000259" key="9">
    <source>
        <dbReference type="Pfam" id="PF07992"/>
    </source>
</evidence>